<reference evidence="8" key="1">
    <citation type="journal article" date="2023" name="Int. J. Syst. Evol. Microbiol.">
        <title>Mesoterricola silvestris gen. nov., sp. nov., Mesoterricola sediminis sp. nov., Geothrix oryzae sp. nov., Geothrix edaphica sp. nov., Geothrix rubra sp. nov., and Geothrix limicola sp. nov., six novel members of Acidobacteriota isolated from soils.</title>
        <authorList>
            <person name="Itoh H."/>
            <person name="Sugisawa Y."/>
            <person name="Mise K."/>
            <person name="Xu Z."/>
            <person name="Kuniyasu M."/>
            <person name="Ushijima N."/>
            <person name="Kawano K."/>
            <person name="Kobayashi E."/>
            <person name="Shiratori Y."/>
            <person name="Masuda Y."/>
            <person name="Senoo K."/>
        </authorList>
    </citation>
    <scope>NUCLEOTIDE SEQUENCE [LARGE SCALE GENOMIC DNA]</scope>
    <source>
        <strain evidence="8">W79</strain>
    </source>
</reference>
<feature type="binding site" evidence="6">
    <location>
        <position position="179"/>
    </location>
    <ligand>
        <name>NAD(+)</name>
        <dbReference type="ChEBI" id="CHEBI:57540"/>
    </ligand>
</feature>
<dbReference type="Pfam" id="PF20143">
    <property type="entry name" value="NAD_kinase_C"/>
    <property type="match status" value="1"/>
</dbReference>
<dbReference type="InterPro" id="IPR002504">
    <property type="entry name" value="NADK"/>
</dbReference>
<feature type="binding site" evidence="6">
    <location>
        <begin position="77"/>
        <end position="78"/>
    </location>
    <ligand>
        <name>NAD(+)</name>
        <dbReference type="ChEBI" id="CHEBI:57540"/>
    </ligand>
</feature>
<dbReference type="HAMAP" id="MF_00361">
    <property type="entry name" value="NAD_kinase"/>
    <property type="match status" value="1"/>
</dbReference>
<comment type="subcellular location">
    <subcellularLocation>
        <location evidence="6">Cytoplasm</location>
    </subcellularLocation>
</comment>
<evidence type="ECO:0000256" key="2">
    <source>
        <dbReference type="ARBA" id="ARBA00022777"/>
    </source>
</evidence>
<comment type="similarity">
    <text evidence="6">Belongs to the NAD kinase family.</text>
</comment>
<comment type="function">
    <text evidence="6">Involved in the regulation of the intracellular balance of NAD and NADP, and is a key enzyme in the biosynthesis of NADP. Catalyzes specifically the phosphorylation on 2'-hydroxyl of the adenosine moiety of NAD to yield NADP.</text>
</comment>
<dbReference type="SUPFAM" id="SSF111331">
    <property type="entry name" value="NAD kinase/diacylglycerol kinase-like"/>
    <property type="match status" value="1"/>
</dbReference>
<evidence type="ECO:0000256" key="1">
    <source>
        <dbReference type="ARBA" id="ARBA00022679"/>
    </source>
</evidence>
<dbReference type="Gene3D" id="2.60.200.30">
    <property type="entry name" value="Probable inorganic polyphosphate/atp-NAD kinase, domain 2"/>
    <property type="match status" value="1"/>
</dbReference>
<sequence length="293" mass="31577">MVRPTLVIVAKSRSPWLAKGLADVVPTFLARGWDVWAHPKIQNAWNAAGLPPEAFRGDTRYGEGLPVPDLCLALGGDGTLLTAARHVGMRGTPLLGINLGSLGFLTCHPSGEARAVVEAYFQGGFRTETRTMLHAQVVRGTEVLGGRPALNDAVVNKGVVARIMEFRIQVDGHDAASIKADGLIVATPTGSTAYSLSAGGPVLYPALDAWVISAICPHSLTLRPIVVPAHLPVSITLDRTEDAHLTLDGQLEMEIHAGDRLELRKSEREITLIQSPEFSFFHLLGEKLHWSDR</sequence>
<keyword evidence="6" id="KW-0067">ATP-binding</keyword>
<dbReference type="InterPro" id="IPR016064">
    <property type="entry name" value="NAD/diacylglycerol_kinase_sf"/>
</dbReference>
<feature type="binding site" evidence="6">
    <location>
        <begin position="192"/>
        <end position="197"/>
    </location>
    <ligand>
        <name>NAD(+)</name>
        <dbReference type="ChEBI" id="CHEBI:57540"/>
    </ligand>
</feature>
<comment type="cofactor">
    <cofactor evidence="6">
        <name>a divalent metal cation</name>
        <dbReference type="ChEBI" id="CHEBI:60240"/>
    </cofactor>
</comment>
<evidence type="ECO:0000256" key="4">
    <source>
        <dbReference type="ARBA" id="ARBA00023027"/>
    </source>
</evidence>
<keyword evidence="6" id="KW-0547">Nucleotide-binding</keyword>
<comment type="caution">
    <text evidence="6">Lacks conserved residue(s) required for the propagation of feature annotation.</text>
</comment>
<evidence type="ECO:0000256" key="5">
    <source>
        <dbReference type="ARBA" id="ARBA00047925"/>
    </source>
</evidence>
<feature type="binding site" evidence="6">
    <location>
        <position position="162"/>
    </location>
    <ligand>
        <name>NAD(+)</name>
        <dbReference type="ChEBI" id="CHEBI:57540"/>
    </ligand>
</feature>
<proteinExistence type="inferred from homology"/>
<dbReference type="GO" id="GO:0046872">
    <property type="term" value="F:metal ion binding"/>
    <property type="evidence" value="ECO:0007669"/>
    <property type="project" value="UniProtKB-UniRule"/>
</dbReference>
<protein>
    <recommendedName>
        <fullName evidence="6">NAD kinase</fullName>
        <ecNumber evidence="6">2.7.1.23</ecNumber>
    </recommendedName>
    <alternativeName>
        <fullName evidence="6">ATP-dependent NAD kinase</fullName>
    </alternativeName>
</protein>
<dbReference type="PANTHER" id="PTHR20275">
    <property type="entry name" value="NAD KINASE"/>
    <property type="match status" value="1"/>
</dbReference>
<evidence type="ECO:0000313" key="7">
    <source>
        <dbReference type="EMBL" id="BDU72597.1"/>
    </source>
</evidence>
<dbReference type="EC" id="2.7.1.23" evidence="6"/>
<dbReference type="GO" id="GO:0006741">
    <property type="term" value="P:NADP+ biosynthetic process"/>
    <property type="evidence" value="ECO:0007669"/>
    <property type="project" value="UniProtKB-UniRule"/>
</dbReference>
<dbReference type="Pfam" id="PF01513">
    <property type="entry name" value="NAD_kinase"/>
    <property type="match status" value="1"/>
</dbReference>
<evidence type="ECO:0000256" key="6">
    <source>
        <dbReference type="HAMAP-Rule" id="MF_00361"/>
    </source>
</evidence>
<dbReference type="PANTHER" id="PTHR20275:SF0">
    <property type="entry name" value="NAD KINASE"/>
    <property type="match status" value="1"/>
</dbReference>
<dbReference type="GO" id="GO:0003951">
    <property type="term" value="F:NAD+ kinase activity"/>
    <property type="evidence" value="ECO:0007669"/>
    <property type="project" value="UniProtKB-UniRule"/>
</dbReference>
<evidence type="ECO:0000256" key="3">
    <source>
        <dbReference type="ARBA" id="ARBA00022857"/>
    </source>
</evidence>
<dbReference type="GO" id="GO:0051287">
    <property type="term" value="F:NAD binding"/>
    <property type="evidence" value="ECO:0007669"/>
    <property type="project" value="UniProtKB-ARBA"/>
</dbReference>
<feature type="active site" description="Proton acceptor" evidence="6">
    <location>
        <position position="77"/>
    </location>
</feature>
<feature type="binding site" evidence="6">
    <location>
        <position position="250"/>
    </location>
    <ligand>
        <name>NAD(+)</name>
        <dbReference type="ChEBI" id="CHEBI:57540"/>
    </ligand>
</feature>
<dbReference type="GO" id="GO:0005737">
    <property type="term" value="C:cytoplasm"/>
    <property type="evidence" value="ECO:0007669"/>
    <property type="project" value="UniProtKB-SubCell"/>
</dbReference>
<evidence type="ECO:0000313" key="8">
    <source>
        <dbReference type="Proteomes" id="UP001238179"/>
    </source>
</evidence>
<accession>A0AA48GJR6</accession>
<feature type="binding site" evidence="6">
    <location>
        <position position="181"/>
    </location>
    <ligand>
        <name>NAD(+)</name>
        <dbReference type="ChEBI" id="CHEBI:57540"/>
    </ligand>
</feature>
<dbReference type="InterPro" id="IPR017437">
    <property type="entry name" value="ATP-NAD_kinase_PpnK-typ_C"/>
</dbReference>
<dbReference type="Gene3D" id="3.40.50.10330">
    <property type="entry name" value="Probable inorganic polyphosphate/atp-NAD kinase, domain 1"/>
    <property type="match status" value="1"/>
</dbReference>
<dbReference type="RefSeq" id="WP_316415510.1">
    <property type="nucleotide sequence ID" value="NZ_AP027080.1"/>
</dbReference>
<dbReference type="Proteomes" id="UP001238179">
    <property type="component" value="Chromosome"/>
</dbReference>
<feature type="binding site" evidence="6">
    <location>
        <begin position="151"/>
        <end position="152"/>
    </location>
    <ligand>
        <name>NAD(+)</name>
        <dbReference type="ChEBI" id="CHEBI:57540"/>
    </ligand>
</feature>
<keyword evidence="8" id="KW-1185">Reference proteome</keyword>
<keyword evidence="2 6" id="KW-0418">Kinase</keyword>
<keyword evidence="3 6" id="KW-0521">NADP</keyword>
<dbReference type="AlphaFoldDB" id="A0AA48GJR6"/>
<keyword evidence="4 6" id="KW-0520">NAD</keyword>
<dbReference type="GO" id="GO:0005524">
    <property type="term" value="F:ATP binding"/>
    <property type="evidence" value="ECO:0007669"/>
    <property type="project" value="UniProtKB-KW"/>
</dbReference>
<dbReference type="EMBL" id="AP027080">
    <property type="protein sequence ID" value="BDU72597.1"/>
    <property type="molecule type" value="Genomic_DNA"/>
</dbReference>
<dbReference type="InterPro" id="IPR017438">
    <property type="entry name" value="ATP-NAD_kinase_N"/>
</dbReference>
<comment type="catalytic activity">
    <reaction evidence="5 6">
        <text>NAD(+) + ATP = ADP + NADP(+) + H(+)</text>
        <dbReference type="Rhea" id="RHEA:18629"/>
        <dbReference type="ChEBI" id="CHEBI:15378"/>
        <dbReference type="ChEBI" id="CHEBI:30616"/>
        <dbReference type="ChEBI" id="CHEBI:57540"/>
        <dbReference type="ChEBI" id="CHEBI:58349"/>
        <dbReference type="ChEBI" id="CHEBI:456216"/>
        <dbReference type="EC" id="2.7.1.23"/>
    </reaction>
</comment>
<dbReference type="KEGG" id="msil:METEAL_17710"/>
<name>A0AA48GJR6_9BACT</name>
<gene>
    <name evidence="6 7" type="primary">nadK</name>
    <name evidence="7" type="ORF">METEAL_17710</name>
</gene>
<keyword evidence="1 6" id="KW-0808">Transferase</keyword>
<organism evidence="7 8">
    <name type="scientific">Mesoterricola silvestris</name>
    <dbReference type="NCBI Taxonomy" id="2927979"/>
    <lineage>
        <taxon>Bacteria</taxon>
        <taxon>Pseudomonadati</taxon>
        <taxon>Acidobacteriota</taxon>
        <taxon>Holophagae</taxon>
        <taxon>Holophagales</taxon>
        <taxon>Holophagaceae</taxon>
        <taxon>Mesoterricola</taxon>
    </lineage>
</organism>
<keyword evidence="6" id="KW-0963">Cytoplasm</keyword>
<dbReference type="GO" id="GO:0019674">
    <property type="term" value="P:NAD+ metabolic process"/>
    <property type="evidence" value="ECO:0007669"/>
    <property type="project" value="InterPro"/>
</dbReference>